<feature type="non-terminal residue" evidence="3">
    <location>
        <position position="1"/>
    </location>
</feature>
<feature type="region of interest" description="Disordered" evidence="1">
    <location>
        <begin position="88"/>
        <end position="109"/>
    </location>
</feature>
<proteinExistence type="predicted"/>
<accession>A0A382PPY2</accession>
<reference evidence="3" key="1">
    <citation type="submission" date="2018-05" db="EMBL/GenBank/DDBJ databases">
        <authorList>
            <person name="Lanie J.A."/>
            <person name="Ng W.-L."/>
            <person name="Kazmierczak K.M."/>
            <person name="Andrzejewski T.M."/>
            <person name="Davidsen T.M."/>
            <person name="Wayne K.J."/>
            <person name="Tettelin H."/>
            <person name="Glass J.I."/>
            <person name="Rusch D."/>
            <person name="Podicherti R."/>
            <person name="Tsui H.-C.T."/>
            <person name="Winkler M.E."/>
        </authorList>
    </citation>
    <scope>NUCLEOTIDE SEQUENCE</scope>
</reference>
<dbReference type="Gene3D" id="2.60.120.430">
    <property type="entry name" value="Galactose-binding lectin"/>
    <property type="match status" value="1"/>
</dbReference>
<dbReference type="AlphaFoldDB" id="A0A382PPY2"/>
<dbReference type="Pfam" id="PF11721">
    <property type="entry name" value="Malectin"/>
    <property type="match status" value="1"/>
</dbReference>
<dbReference type="EMBL" id="UINC01108879">
    <property type="protein sequence ID" value="SVC75306.1"/>
    <property type="molecule type" value="Genomic_DNA"/>
</dbReference>
<name>A0A382PPY2_9ZZZZ</name>
<evidence type="ECO:0000313" key="3">
    <source>
        <dbReference type="EMBL" id="SVC75306.1"/>
    </source>
</evidence>
<dbReference type="InterPro" id="IPR021720">
    <property type="entry name" value="Malectin_dom"/>
</dbReference>
<organism evidence="3">
    <name type="scientific">marine metagenome</name>
    <dbReference type="NCBI Taxonomy" id="408172"/>
    <lineage>
        <taxon>unclassified sequences</taxon>
        <taxon>metagenomes</taxon>
        <taxon>ecological metagenomes</taxon>
    </lineage>
</organism>
<sequence>ALPGFRSGCRNSLIPANGILNAPNFANGCICSFSIYTSLAMVHMPDAEKWTYSSFGKDAGRIRKIGVNFNAPGDRMASNGTLWVDHPGNSRPSPQVSVSVQPAKPKGYQVHSRQVKGKDGTNAWVAASGVSGVSSIRLKVGKPEDGASFYAVNLHFADPEVHQLGERVFDIFLQGEIAAKSLDLAKESPGRLNPLVKCIQHVKVTDSLLIELKPVKGETVIAGIEIIEE</sequence>
<evidence type="ECO:0000256" key="1">
    <source>
        <dbReference type="SAM" id="MobiDB-lite"/>
    </source>
</evidence>
<protein>
    <recommendedName>
        <fullName evidence="2">Malectin domain-containing protein</fullName>
    </recommendedName>
</protein>
<evidence type="ECO:0000259" key="2">
    <source>
        <dbReference type="Pfam" id="PF11721"/>
    </source>
</evidence>
<feature type="compositionally biased region" description="Low complexity" evidence="1">
    <location>
        <begin position="92"/>
        <end position="102"/>
    </location>
</feature>
<gene>
    <name evidence="3" type="ORF">METZ01_LOCUS328160</name>
</gene>
<feature type="domain" description="Malectin" evidence="2">
    <location>
        <begin position="70"/>
        <end position="220"/>
    </location>
</feature>